<feature type="non-terminal residue" evidence="1">
    <location>
        <position position="110"/>
    </location>
</feature>
<protein>
    <submittedName>
        <fullName evidence="1">Uncharacterized protein</fullName>
    </submittedName>
</protein>
<reference evidence="1" key="1">
    <citation type="submission" date="2022-03" db="EMBL/GenBank/DDBJ databases">
        <authorList>
            <person name="Martin C."/>
        </authorList>
    </citation>
    <scope>NUCLEOTIDE SEQUENCE</scope>
</reference>
<keyword evidence="2" id="KW-1185">Reference proteome</keyword>
<evidence type="ECO:0000313" key="2">
    <source>
        <dbReference type="Proteomes" id="UP000749559"/>
    </source>
</evidence>
<gene>
    <name evidence="1" type="ORF">OFUS_LOCUS7534</name>
</gene>
<dbReference type="Proteomes" id="UP000749559">
    <property type="component" value="Unassembled WGS sequence"/>
</dbReference>
<proteinExistence type="predicted"/>
<sequence length="110" mass="12024">DTICSVNLSYILSPYFALISFGTCMLQMLCVMADDGYNSEYQTKPCKDDPTGRGCPQFRDGQVCGRCIKGTMTRVMNGNCRGDLLCTCPPVAEINGQTGTARCQMPLPTY</sequence>
<organism evidence="1 2">
    <name type="scientific">Owenia fusiformis</name>
    <name type="common">Polychaete worm</name>
    <dbReference type="NCBI Taxonomy" id="6347"/>
    <lineage>
        <taxon>Eukaryota</taxon>
        <taxon>Metazoa</taxon>
        <taxon>Spiralia</taxon>
        <taxon>Lophotrochozoa</taxon>
        <taxon>Annelida</taxon>
        <taxon>Polychaeta</taxon>
        <taxon>Sedentaria</taxon>
        <taxon>Canalipalpata</taxon>
        <taxon>Sabellida</taxon>
        <taxon>Oweniida</taxon>
        <taxon>Oweniidae</taxon>
        <taxon>Owenia</taxon>
    </lineage>
</organism>
<name>A0A8J1UCE7_OWEFU</name>
<evidence type="ECO:0000313" key="1">
    <source>
        <dbReference type="EMBL" id="CAH1780899.1"/>
    </source>
</evidence>
<dbReference type="AlphaFoldDB" id="A0A8J1UCE7"/>
<accession>A0A8J1UCE7</accession>
<dbReference type="EMBL" id="CAIIXF020000004">
    <property type="protein sequence ID" value="CAH1780899.1"/>
    <property type="molecule type" value="Genomic_DNA"/>
</dbReference>
<comment type="caution">
    <text evidence="1">The sequence shown here is derived from an EMBL/GenBank/DDBJ whole genome shotgun (WGS) entry which is preliminary data.</text>
</comment>